<dbReference type="InterPro" id="IPR011765">
    <property type="entry name" value="Pept_M16_N"/>
</dbReference>
<dbReference type="Pfam" id="PF00675">
    <property type="entry name" value="Peptidase_M16"/>
    <property type="match status" value="1"/>
</dbReference>
<feature type="domain" description="Peptidase M16 N-terminal" evidence="1">
    <location>
        <begin position="35"/>
        <end position="148"/>
    </location>
</feature>
<dbReference type="InterPro" id="IPR007863">
    <property type="entry name" value="Peptidase_M16_C"/>
</dbReference>
<dbReference type="Proteomes" id="UP000526033">
    <property type="component" value="Unassembled WGS sequence"/>
</dbReference>
<dbReference type="Gene3D" id="3.30.830.10">
    <property type="entry name" value="Metalloenzyme, LuxS/M16 peptidase-like"/>
    <property type="match status" value="2"/>
</dbReference>
<evidence type="ECO:0000313" key="4">
    <source>
        <dbReference type="Proteomes" id="UP000526033"/>
    </source>
</evidence>
<dbReference type="Pfam" id="PF05193">
    <property type="entry name" value="Peptidase_M16_C"/>
    <property type="match status" value="1"/>
</dbReference>
<evidence type="ECO:0000313" key="3">
    <source>
        <dbReference type="EMBL" id="NMB69917.1"/>
    </source>
</evidence>
<name>A0A7X9DK74_UNCKA</name>
<dbReference type="PANTHER" id="PTHR11851">
    <property type="entry name" value="METALLOPROTEASE"/>
    <property type="match status" value="1"/>
</dbReference>
<organism evidence="3 4">
    <name type="scientific">candidate division WWE3 bacterium</name>
    <dbReference type="NCBI Taxonomy" id="2053526"/>
    <lineage>
        <taxon>Bacteria</taxon>
        <taxon>Katanobacteria</taxon>
    </lineage>
</organism>
<dbReference type="EMBL" id="JAAZNL010000018">
    <property type="protein sequence ID" value="NMB69917.1"/>
    <property type="molecule type" value="Genomic_DNA"/>
</dbReference>
<dbReference type="GO" id="GO:0046872">
    <property type="term" value="F:metal ion binding"/>
    <property type="evidence" value="ECO:0007669"/>
    <property type="project" value="InterPro"/>
</dbReference>
<evidence type="ECO:0000259" key="2">
    <source>
        <dbReference type="Pfam" id="PF05193"/>
    </source>
</evidence>
<protein>
    <submittedName>
        <fullName evidence="3">Insulinase family protein</fullName>
    </submittedName>
</protein>
<accession>A0A7X9DK74</accession>
<reference evidence="3 4" key="1">
    <citation type="journal article" date="2020" name="Biotechnol. Biofuels">
        <title>New insights from the biogas microbiome by comprehensive genome-resolved metagenomics of nearly 1600 species originating from multiple anaerobic digesters.</title>
        <authorList>
            <person name="Campanaro S."/>
            <person name="Treu L."/>
            <person name="Rodriguez-R L.M."/>
            <person name="Kovalovszki A."/>
            <person name="Ziels R.M."/>
            <person name="Maus I."/>
            <person name="Zhu X."/>
            <person name="Kougias P.G."/>
            <person name="Basile A."/>
            <person name="Luo G."/>
            <person name="Schluter A."/>
            <person name="Konstantinidis K.T."/>
            <person name="Angelidaki I."/>
        </authorList>
    </citation>
    <scope>NUCLEOTIDE SEQUENCE [LARGE SCALE GENOMIC DNA]</scope>
    <source>
        <strain evidence="3">AS27yjCOA_165</strain>
    </source>
</reference>
<gene>
    <name evidence="3" type="ORF">GYA27_01835</name>
</gene>
<dbReference type="AlphaFoldDB" id="A0A7X9DK74"/>
<evidence type="ECO:0000259" key="1">
    <source>
        <dbReference type="Pfam" id="PF00675"/>
    </source>
</evidence>
<dbReference type="InterPro" id="IPR011249">
    <property type="entry name" value="Metalloenz_LuxS/M16"/>
</dbReference>
<proteinExistence type="predicted"/>
<dbReference type="InterPro" id="IPR050361">
    <property type="entry name" value="MPP/UQCRC_Complex"/>
</dbReference>
<sequence>MYYDIQVFTLNNGLKIGFVDCQSAPYACVHLRGLAGSNYETSSIIGAAHLLEHVLVDNGDIRDLSQSSKIIAICSRDDVIYGFKTLQGNVINVIHVIKRLLNAKTISNGNLELHKNNVKNEIFRHTTNPEKYITRLIYKTLFPNSRLAILNTGDITHVDKLTCSDLESFYCSRYKPNRFVVTVSGHFSDKMKDQIIQQMSEIETNTRNTQPVRDYVKLEPLRGQFTQHIKVENMVGGLIKYDFYGKTVDNDQKYALTVLCKCLENRLAVSKIAQELYKLTCNNFSTGSYGFIDIFMAASNTNYSKYVQQVYELIQNYEPDFNELEKTKKEIVARFILSIEKISNLTDYYSELLLHGRENQTMKYEINQIQQIDREKIGIALDFIRLQTPKITVMSW</sequence>
<comment type="caution">
    <text evidence="3">The sequence shown here is derived from an EMBL/GenBank/DDBJ whole genome shotgun (WGS) entry which is preliminary data.</text>
</comment>
<dbReference type="SUPFAM" id="SSF63411">
    <property type="entry name" value="LuxS/MPP-like metallohydrolase"/>
    <property type="match status" value="2"/>
</dbReference>
<feature type="domain" description="Peptidase M16 C-terminal" evidence="2">
    <location>
        <begin position="161"/>
        <end position="316"/>
    </location>
</feature>